<dbReference type="PROSITE" id="PS50112">
    <property type="entry name" value="PAS"/>
    <property type="match status" value="1"/>
</dbReference>
<dbReference type="InterPro" id="IPR000700">
    <property type="entry name" value="PAS-assoc_C"/>
</dbReference>
<dbReference type="InterPro" id="IPR035919">
    <property type="entry name" value="EAL_sf"/>
</dbReference>
<feature type="domain" description="PAS" evidence="3">
    <location>
        <begin position="188"/>
        <end position="261"/>
    </location>
</feature>
<dbReference type="Pfam" id="PF08448">
    <property type="entry name" value="PAS_4"/>
    <property type="match status" value="1"/>
</dbReference>
<dbReference type="PROSITE" id="PS50887">
    <property type="entry name" value="GGDEF"/>
    <property type="match status" value="1"/>
</dbReference>
<evidence type="ECO:0000259" key="5">
    <source>
        <dbReference type="PROSITE" id="PS50883"/>
    </source>
</evidence>
<dbReference type="NCBIfam" id="TIGR00229">
    <property type="entry name" value="sensory_box"/>
    <property type="match status" value="1"/>
</dbReference>
<protein>
    <submittedName>
        <fullName evidence="7">PAS domain S-box-containing protein/diguanylate cyclase (GGDEF)-like protein</fullName>
    </submittedName>
</protein>
<dbReference type="PROSITE" id="PS50883">
    <property type="entry name" value="EAL"/>
    <property type="match status" value="1"/>
</dbReference>
<dbReference type="PROSITE" id="PS50113">
    <property type="entry name" value="PAC"/>
    <property type="match status" value="1"/>
</dbReference>
<sequence length="624" mass="68291">MVRFGNPNAPVAAAPVAAGQGFLRLIDVLGLVLSGAIALLLPLGYFTVSYTALVSTLEAETMIKAELIDRLISVEPSLWQFQVHRLNEIMVRFPTTLETERALIRDVTGVVLVDTKAPLPVPVVLREAPVFDSGVLAGRIELQRSLQPVAIKTALTGLLGLLLAGSVFGIIRTLRIREHSIMEARYEEQERAHVTLQSIGDAVITTDGNERIDYLNPVAESLVGWRLAQARGQRLSHVMPLIDEHTLEPAPDALGQALCENDRWSRSKPVALRRPDGSTISIDDSAAPIRDRRGQVVGGVLVFHDVTVARSIAQRIRWAATHDALTGLVNRREFESRVEEALATARNSDKHHTLCYLDLDRFKIVNDTAGHAAGDALLKEISALLQEKLRESDTLARLGGDEFGVLLESCPLDRAELIAADLLAAVKGFRLNWEGQVFSVGISIGLVGISGGQDTQTEVFSAADAACYAAKEQGRNRIHVFRRTDAAVAERRREMDWAVKLCRALEEDRFVLFYQSYRALATADARADVKHIEILLRLIDEDGSLVLPANFLPTAERYSLISAIDNWVIATTCSRYADLVALLGAPLTCGINLSSTSLNSDELPGFIREQARLHGLPPGRSASR</sequence>
<dbReference type="Pfam" id="PF00563">
    <property type="entry name" value="EAL"/>
    <property type="match status" value="1"/>
</dbReference>
<dbReference type="InterPro" id="IPR052155">
    <property type="entry name" value="Biofilm_reg_signaling"/>
</dbReference>
<dbReference type="InterPro" id="IPR029787">
    <property type="entry name" value="Nucleotide_cyclase"/>
</dbReference>
<dbReference type="OrthoDB" id="9812260at2"/>
<evidence type="ECO:0000259" key="3">
    <source>
        <dbReference type="PROSITE" id="PS50112"/>
    </source>
</evidence>
<dbReference type="GO" id="GO:0003824">
    <property type="term" value="F:catalytic activity"/>
    <property type="evidence" value="ECO:0007669"/>
    <property type="project" value="UniProtKB-ARBA"/>
</dbReference>
<accession>A0A495V6S9</accession>
<dbReference type="AlphaFoldDB" id="A0A495V6S9"/>
<evidence type="ECO:0000256" key="1">
    <source>
        <dbReference type="ARBA" id="ARBA00001946"/>
    </source>
</evidence>
<feature type="domain" description="PAC" evidence="4">
    <location>
        <begin position="266"/>
        <end position="318"/>
    </location>
</feature>
<dbReference type="PANTHER" id="PTHR44757:SF4">
    <property type="entry name" value="DIGUANYLATE CYCLASE DGCE-RELATED"/>
    <property type="match status" value="1"/>
</dbReference>
<feature type="transmembrane region" description="Helical" evidence="2">
    <location>
        <begin position="28"/>
        <end position="54"/>
    </location>
</feature>
<keyword evidence="2" id="KW-0472">Membrane</keyword>
<proteinExistence type="predicted"/>
<reference evidence="7 8" key="1">
    <citation type="submission" date="2018-10" db="EMBL/GenBank/DDBJ databases">
        <title>Genomic Encyclopedia of Archaeal and Bacterial Type Strains, Phase II (KMG-II): from individual species to whole genera.</title>
        <authorList>
            <person name="Goeker M."/>
        </authorList>
    </citation>
    <scope>NUCLEOTIDE SEQUENCE [LARGE SCALE GENOMIC DNA]</scope>
    <source>
        <strain evidence="7 8">DSM 235</strain>
    </source>
</reference>
<evidence type="ECO:0000259" key="4">
    <source>
        <dbReference type="PROSITE" id="PS50113"/>
    </source>
</evidence>
<comment type="cofactor">
    <cofactor evidence="1">
        <name>Mg(2+)</name>
        <dbReference type="ChEBI" id="CHEBI:18420"/>
    </cofactor>
</comment>
<dbReference type="EMBL" id="RBXL01000001">
    <property type="protein sequence ID" value="RKT45102.1"/>
    <property type="molecule type" value="Genomic_DNA"/>
</dbReference>
<dbReference type="NCBIfam" id="TIGR00254">
    <property type="entry name" value="GGDEF"/>
    <property type="match status" value="1"/>
</dbReference>
<dbReference type="InterPro" id="IPR000014">
    <property type="entry name" value="PAS"/>
</dbReference>
<dbReference type="Pfam" id="PF00990">
    <property type="entry name" value="GGDEF"/>
    <property type="match status" value="1"/>
</dbReference>
<dbReference type="InterPro" id="IPR035965">
    <property type="entry name" value="PAS-like_dom_sf"/>
</dbReference>
<dbReference type="PANTHER" id="PTHR44757">
    <property type="entry name" value="DIGUANYLATE CYCLASE DGCP"/>
    <property type="match status" value="1"/>
</dbReference>
<keyword evidence="2" id="KW-1133">Transmembrane helix</keyword>
<gene>
    <name evidence="7" type="ORF">BDD21_2519</name>
</gene>
<dbReference type="InterPro" id="IPR001633">
    <property type="entry name" value="EAL_dom"/>
</dbReference>
<dbReference type="SMART" id="SM00267">
    <property type="entry name" value="GGDEF"/>
    <property type="match status" value="1"/>
</dbReference>
<dbReference type="InterPro" id="IPR013656">
    <property type="entry name" value="PAS_4"/>
</dbReference>
<evidence type="ECO:0000313" key="7">
    <source>
        <dbReference type="EMBL" id="RKT45102.1"/>
    </source>
</evidence>
<dbReference type="SMART" id="SM00052">
    <property type="entry name" value="EAL"/>
    <property type="match status" value="1"/>
</dbReference>
<dbReference type="SMART" id="SM00086">
    <property type="entry name" value="PAC"/>
    <property type="match status" value="1"/>
</dbReference>
<dbReference type="InterPro" id="IPR001610">
    <property type="entry name" value="PAC"/>
</dbReference>
<keyword evidence="2" id="KW-0812">Transmembrane</keyword>
<organism evidence="7 8">
    <name type="scientific">Thiocapsa rosea</name>
    <dbReference type="NCBI Taxonomy" id="69360"/>
    <lineage>
        <taxon>Bacteria</taxon>
        <taxon>Pseudomonadati</taxon>
        <taxon>Pseudomonadota</taxon>
        <taxon>Gammaproteobacteria</taxon>
        <taxon>Chromatiales</taxon>
        <taxon>Chromatiaceae</taxon>
        <taxon>Thiocapsa</taxon>
    </lineage>
</organism>
<dbReference type="Proteomes" id="UP000274556">
    <property type="component" value="Unassembled WGS sequence"/>
</dbReference>
<dbReference type="SMART" id="SM00091">
    <property type="entry name" value="PAS"/>
    <property type="match status" value="1"/>
</dbReference>
<feature type="transmembrane region" description="Helical" evidence="2">
    <location>
        <begin position="149"/>
        <end position="171"/>
    </location>
</feature>
<dbReference type="Gene3D" id="3.30.450.20">
    <property type="entry name" value="PAS domain"/>
    <property type="match status" value="1"/>
</dbReference>
<comment type="caution">
    <text evidence="7">The sequence shown here is derived from an EMBL/GenBank/DDBJ whole genome shotgun (WGS) entry which is preliminary data.</text>
</comment>
<dbReference type="SUPFAM" id="SSF55073">
    <property type="entry name" value="Nucleotide cyclase"/>
    <property type="match status" value="1"/>
</dbReference>
<dbReference type="SUPFAM" id="SSF141868">
    <property type="entry name" value="EAL domain-like"/>
    <property type="match status" value="1"/>
</dbReference>
<name>A0A495V6S9_9GAMM</name>
<feature type="domain" description="GGDEF" evidence="6">
    <location>
        <begin position="350"/>
        <end position="483"/>
    </location>
</feature>
<keyword evidence="8" id="KW-1185">Reference proteome</keyword>
<dbReference type="CDD" id="cd00130">
    <property type="entry name" value="PAS"/>
    <property type="match status" value="1"/>
</dbReference>
<dbReference type="SUPFAM" id="SSF55785">
    <property type="entry name" value="PYP-like sensor domain (PAS domain)"/>
    <property type="match status" value="1"/>
</dbReference>
<evidence type="ECO:0000313" key="8">
    <source>
        <dbReference type="Proteomes" id="UP000274556"/>
    </source>
</evidence>
<evidence type="ECO:0000256" key="2">
    <source>
        <dbReference type="SAM" id="Phobius"/>
    </source>
</evidence>
<dbReference type="InterPro" id="IPR043128">
    <property type="entry name" value="Rev_trsase/Diguanyl_cyclase"/>
</dbReference>
<evidence type="ECO:0000259" key="6">
    <source>
        <dbReference type="PROSITE" id="PS50887"/>
    </source>
</evidence>
<dbReference type="FunFam" id="3.30.70.270:FF:000001">
    <property type="entry name" value="Diguanylate cyclase domain protein"/>
    <property type="match status" value="1"/>
</dbReference>
<dbReference type="InterPro" id="IPR000160">
    <property type="entry name" value="GGDEF_dom"/>
</dbReference>
<dbReference type="Gene3D" id="3.30.70.270">
    <property type="match status" value="1"/>
</dbReference>
<dbReference type="Gene3D" id="3.20.20.450">
    <property type="entry name" value="EAL domain"/>
    <property type="match status" value="1"/>
</dbReference>
<feature type="domain" description="EAL" evidence="5">
    <location>
        <begin position="494"/>
        <end position="624"/>
    </location>
</feature>
<dbReference type="CDD" id="cd01949">
    <property type="entry name" value="GGDEF"/>
    <property type="match status" value="1"/>
</dbReference>